<protein>
    <submittedName>
        <fullName evidence="2">Uncharacterized protein</fullName>
    </submittedName>
</protein>
<organism evidence="2 3">
    <name type="scientific">Euplotes crassus</name>
    <dbReference type="NCBI Taxonomy" id="5936"/>
    <lineage>
        <taxon>Eukaryota</taxon>
        <taxon>Sar</taxon>
        <taxon>Alveolata</taxon>
        <taxon>Ciliophora</taxon>
        <taxon>Intramacronucleata</taxon>
        <taxon>Spirotrichea</taxon>
        <taxon>Hypotrichia</taxon>
        <taxon>Euplotida</taxon>
        <taxon>Euplotidae</taxon>
        <taxon>Moneuplotes</taxon>
    </lineage>
</organism>
<reference evidence="2" key="1">
    <citation type="submission" date="2023-07" db="EMBL/GenBank/DDBJ databases">
        <authorList>
            <consortium name="AG Swart"/>
            <person name="Singh M."/>
            <person name="Singh A."/>
            <person name="Seah K."/>
            <person name="Emmerich C."/>
        </authorList>
    </citation>
    <scope>NUCLEOTIDE SEQUENCE</scope>
    <source>
        <strain evidence="2">DP1</strain>
    </source>
</reference>
<dbReference type="AlphaFoldDB" id="A0AAD1X572"/>
<dbReference type="PANTHER" id="PTHR38566:SF1">
    <property type="entry name" value="CHROMOSOME UNDETERMINED SCAFFOLD_18, WHOLE GENOME SHOTGUN SEQUENCE"/>
    <property type="match status" value="1"/>
</dbReference>
<feature type="region of interest" description="Disordered" evidence="1">
    <location>
        <begin position="63"/>
        <end position="82"/>
    </location>
</feature>
<feature type="compositionally biased region" description="Basic and acidic residues" evidence="1">
    <location>
        <begin position="72"/>
        <end position="82"/>
    </location>
</feature>
<evidence type="ECO:0000313" key="2">
    <source>
        <dbReference type="EMBL" id="CAI2359207.1"/>
    </source>
</evidence>
<feature type="compositionally biased region" description="Low complexity" evidence="1">
    <location>
        <begin position="1"/>
        <end position="12"/>
    </location>
</feature>
<feature type="compositionally biased region" description="Basic and acidic residues" evidence="1">
    <location>
        <begin position="19"/>
        <end position="36"/>
    </location>
</feature>
<accession>A0AAD1X572</accession>
<evidence type="ECO:0000256" key="1">
    <source>
        <dbReference type="SAM" id="MobiDB-lite"/>
    </source>
</evidence>
<sequence>MDGFGSDSGSMSIQPEGLSKSDKVSDPEFCKSVVSDENREYTPVEVLDWETQIYTEEDLAKLENDQMLDENEEKKSKSTLDSTEKTGLLIEKDKGVKGITSKEAWTMPILINVDRFENPIADNVLICDMYIKVKTGGSRTLDKVYSQSKLYFKYLRYGLTFLEFYNPDDPEVCEKVELVRKGLMRVFELKIDYLLQELDSLSVKGKIMAQKDWNIRNYIVGDAYSYLDSEPHPDDDPDSESKIGGMNHVELCHYVQTDGINVQISWCSSLKCWSIGSYSVSILAATVEDLKKYPGYNKKIDKMKKHEIRYNYCQLIARNWFKILDTLRERDPGLDFEDEKNELYLALGNTTLVGELIGVDCIQQILNYPSEALIFSSLIDNSKSNETCMPPEKCIEFCRKWNLNCIPITQVGLFSTQKSLKKNMLDLYHTVTTGSICEYEEGVIMMLVLRNPGNPSEDKVLSCSKIKTIEYKVFKKVKDKLKNYWENYEKVTYITKKMEKEYKTKFERFKTEVNDIFKSHLSPDSKYRKSKQSTELVKFGKAAFDNVMFDISLYNLMKTDYSVFCEKVLAKISDEDSNKFSGKKGSRAHRSREPEFSLTSRIFNSEVTYPFCVEPED</sequence>
<dbReference type="EMBL" id="CAMPGE010000460">
    <property type="protein sequence ID" value="CAI2359207.1"/>
    <property type="molecule type" value="Genomic_DNA"/>
</dbReference>
<keyword evidence="3" id="KW-1185">Reference proteome</keyword>
<dbReference type="Proteomes" id="UP001295684">
    <property type="component" value="Unassembled WGS sequence"/>
</dbReference>
<evidence type="ECO:0000313" key="3">
    <source>
        <dbReference type="Proteomes" id="UP001295684"/>
    </source>
</evidence>
<name>A0AAD1X572_EUPCR</name>
<dbReference type="PANTHER" id="PTHR38566">
    <property type="entry name" value="RNA_LIG_T4_1 DOMAIN-CONTAINING PROTEIN"/>
    <property type="match status" value="1"/>
</dbReference>
<proteinExistence type="predicted"/>
<feature type="region of interest" description="Disordered" evidence="1">
    <location>
        <begin position="1"/>
        <end position="36"/>
    </location>
</feature>
<comment type="caution">
    <text evidence="2">The sequence shown here is derived from an EMBL/GenBank/DDBJ whole genome shotgun (WGS) entry which is preliminary data.</text>
</comment>
<gene>
    <name evidence="2" type="ORF">ECRASSUSDP1_LOCUS492</name>
</gene>